<evidence type="ECO:0000313" key="3">
    <source>
        <dbReference type="Proteomes" id="UP000593758"/>
    </source>
</evidence>
<dbReference type="Gene3D" id="1.10.10.10">
    <property type="entry name" value="Winged helix-like DNA-binding domain superfamily/Winged helix DNA-binding domain"/>
    <property type="match status" value="1"/>
</dbReference>
<evidence type="ECO:0000259" key="1">
    <source>
        <dbReference type="PROSITE" id="PS50995"/>
    </source>
</evidence>
<dbReference type="RefSeq" id="WP_193496741.1">
    <property type="nucleotide sequence ID" value="NZ_CP063169.1"/>
</dbReference>
<dbReference type="InterPro" id="IPR000835">
    <property type="entry name" value="HTH_MarR-typ"/>
</dbReference>
<dbReference type="GO" id="GO:0003700">
    <property type="term" value="F:DNA-binding transcription factor activity"/>
    <property type="evidence" value="ECO:0007669"/>
    <property type="project" value="InterPro"/>
</dbReference>
<dbReference type="SUPFAM" id="SSF46785">
    <property type="entry name" value="Winged helix' DNA-binding domain"/>
    <property type="match status" value="1"/>
</dbReference>
<dbReference type="InterPro" id="IPR039422">
    <property type="entry name" value="MarR/SlyA-like"/>
</dbReference>
<dbReference type="SMART" id="SM00347">
    <property type="entry name" value="HTH_MARR"/>
    <property type="match status" value="1"/>
</dbReference>
<feature type="domain" description="HTH marR-type" evidence="1">
    <location>
        <begin position="1"/>
        <end position="147"/>
    </location>
</feature>
<organism evidence="2 3">
    <name type="scientific">Ruania alkalisoli</name>
    <dbReference type="NCBI Taxonomy" id="2779775"/>
    <lineage>
        <taxon>Bacteria</taxon>
        <taxon>Bacillati</taxon>
        <taxon>Actinomycetota</taxon>
        <taxon>Actinomycetes</taxon>
        <taxon>Micrococcales</taxon>
        <taxon>Ruaniaceae</taxon>
        <taxon>Ruania</taxon>
    </lineage>
</organism>
<sequence length="154" mass="17562">MAEPRWLDADQQRHWRALLEGTWSLFDALGRDLEEAAGLSMNEYEVMVRLSECEDRTMRMSRLAHDVVSSRSRLTHTVRRMEAAGLVQRRSAADDGRGVDCVLTDVGFEQLKAAAPAHVESVRRRLVDVLTPEQLATVGEAFTEIIREIDRRDR</sequence>
<dbReference type="Proteomes" id="UP000593758">
    <property type="component" value="Chromosome"/>
</dbReference>
<dbReference type="InterPro" id="IPR036388">
    <property type="entry name" value="WH-like_DNA-bd_sf"/>
</dbReference>
<dbReference type="PROSITE" id="PS50995">
    <property type="entry name" value="HTH_MARR_2"/>
    <property type="match status" value="1"/>
</dbReference>
<keyword evidence="3" id="KW-1185">Reference proteome</keyword>
<protein>
    <submittedName>
        <fullName evidence="2">MarR family transcriptional regulator</fullName>
    </submittedName>
</protein>
<dbReference type="EMBL" id="CP063169">
    <property type="protein sequence ID" value="QOR70048.1"/>
    <property type="molecule type" value="Genomic_DNA"/>
</dbReference>
<gene>
    <name evidence="2" type="ORF">IM660_15635</name>
</gene>
<name>A0A7M1SR45_9MICO</name>
<dbReference type="AlphaFoldDB" id="A0A7M1SR45"/>
<accession>A0A7M1SR45</accession>
<reference evidence="2 3" key="1">
    <citation type="submission" date="2020-10" db="EMBL/GenBank/DDBJ databases">
        <title>Haloactinobacterium sp. RN3S43, a bacterium isolated from saline soil.</title>
        <authorList>
            <person name="Sun J.-Q."/>
        </authorList>
    </citation>
    <scope>NUCLEOTIDE SEQUENCE [LARGE SCALE GENOMIC DNA]</scope>
    <source>
        <strain evidence="2 3">RN3S43</strain>
    </source>
</reference>
<dbReference type="PANTHER" id="PTHR33164">
    <property type="entry name" value="TRANSCRIPTIONAL REGULATOR, MARR FAMILY"/>
    <property type="match status" value="1"/>
</dbReference>
<dbReference type="Pfam" id="PF01047">
    <property type="entry name" value="MarR"/>
    <property type="match status" value="1"/>
</dbReference>
<dbReference type="PANTHER" id="PTHR33164:SF99">
    <property type="entry name" value="MARR FAMILY REGULATORY PROTEIN"/>
    <property type="match status" value="1"/>
</dbReference>
<dbReference type="InterPro" id="IPR036390">
    <property type="entry name" value="WH_DNA-bd_sf"/>
</dbReference>
<evidence type="ECO:0000313" key="2">
    <source>
        <dbReference type="EMBL" id="QOR70048.1"/>
    </source>
</evidence>
<dbReference type="GO" id="GO:0006950">
    <property type="term" value="P:response to stress"/>
    <property type="evidence" value="ECO:0007669"/>
    <property type="project" value="TreeGrafter"/>
</dbReference>
<dbReference type="KEGG" id="halt:IM660_15635"/>
<proteinExistence type="predicted"/>